<name>A0A1F7I8E0_9BACT</name>
<keyword evidence="1" id="KW-0378">Hydrolase</keyword>
<protein>
    <recommendedName>
        <fullName evidence="2">Peptidase A2 domain-containing protein</fullName>
    </recommendedName>
</protein>
<dbReference type="EMBL" id="MGAF01000047">
    <property type="protein sequence ID" value="OGK39562.1"/>
    <property type="molecule type" value="Genomic_DNA"/>
</dbReference>
<feature type="domain" description="Peptidase A2" evidence="2">
    <location>
        <begin position="38"/>
        <end position="113"/>
    </location>
</feature>
<dbReference type="InterPro" id="IPR001995">
    <property type="entry name" value="Peptidase_A2_cat"/>
</dbReference>
<proteinExistence type="predicted"/>
<evidence type="ECO:0000313" key="3">
    <source>
        <dbReference type="EMBL" id="OGK39562.1"/>
    </source>
</evidence>
<dbReference type="PROSITE" id="PS50175">
    <property type="entry name" value="ASP_PROT_RETROV"/>
    <property type="match status" value="1"/>
</dbReference>
<dbReference type="AlphaFoldDB" id="A0A1F7I8E0"/>
<dbReference type="InterPro" id="IPR001969">
    <property type="entry name" value="Aspartic_peptidase_AS"/>
</dbReference>
<dbReference type="InterPro" id="IPR021109">
    <property type="entry name" value="Peptidase_aspartic_dom_sf"/>
</dbReference>
<dbReference type="Pfam" id="PF13650">
    <property type="entry name" value="Asp_protease_2"/>
    <property type="match status" value="1"/>
</dbReference>
<sequence length="136" mass="15511">MGEPTFIFPYQFKFINEGKILNPLLYLPLKIKDGWRNTWFLLDSGADTTMLPLSMAKRLGLSYDSNKKGKLLGIGDKSFDGYLGFIIIKIGQKELKVRCDFIDAEDSTLLLGRLDIFDKFNINFDTTNKKIVFNSA</sequence>
<comment type="caution">
    <text evidence="3">The sequence shown here is derived from an EMBL/GenBank/DDBJ whole genome shotgun (WGS) entry which is preliminary data.</text>
</comment>
<evidence type="ECO:0000259" key="2">
    <source>
        <dbReference type="PROSITE" id="PS50175"/>
    </source>
</evidence>
<evidence type="ECO:0000313" key="4">
    <source>
        <dbReference type="Proteomes" id="UP000179270"/>
    </source>
</evidence>
<dbReference type="Gene3D" id="2.40.70.10">
    <property type="entry name" value="Acid Proteases"/>
    <property type="match status" value="1"/>
</dbReference>
<accession>A0A1F7I8E0</accession>
<dbReference type="SUPFAM" id="SSF50630">
    <property type="entry name" value="Acid proteases"/>
    <property type="match status" value="1"/>
</dbReference>
<organism evidence="3 4">
    <name type="scientific">Candidatus Roizmanbacteria bacterium RIFCSPLOWO2_01_FULL_35_13</name>
    <dbReference type="NCBI Taxonomy" id="1802055"/>
    <lineage>
        <taxon>Bacteria</taxon>
        <taxon>Candidatus Roizmaniibacteriota</taxon>
    </lineage>
</organism>
<reference evidence="3 4" key="1">
    <citation type="journal article" date="2016" name="Nat. Commun.">
        <title>Thousands of microbial genomes shed light on interconnected biogeochemical processes in an aquifer system.</title>
        <authorList>
            <person name="Anantharaman K."/>
            <person name="Brown C.T."/>
            <person name="Hug L.A."/>
            <person name="Sharon I."/>
            <person name="Castelle C.J."/>
            <person name="Probst A.J."/>
            <person name="Thomas B.C."/>
            <person name="Singh A."/>
            <person name="Wilkins M.J."/>
            <person name="Karaoz U."/>
            <person name="Brodie E.L."/>
            <person name="Williams K.H."/>
            <person name="Hubbard S.S."/>
            <person name="Banfield J.F."/>
        </authorList>
    </citation>
    <scope>NUCLEOTIDE SEQUENCE [LARGE SCALE GENOMIC DNA]</scope>
</reference>
<dbReference type="GO" id="GO:0006508">
    <property type="term" value="P:proteolysis"/>
    <property type="evidence" value="ECO:0007669"/>
    <property type="project" value="InterPro"/>
</dbReference>
<dbReference type="STRING" id="1802055.A3A74_06580"/>
<gene>
    <name evidence="3" type="ORF">A3A74_06580</name>
</gene>
<dbReference type="Proteomes" id="UP000179270">
    <property type="component" value="Unassembled WGS sequence"/>
</dbReference>
<dbReference type="GO" id="GO:0004190">
    <property type="term" value="F:aspartic-type endopeptidase activity"/>
    <property type="evidence" value="ECO:0007669"/>
    <property type="project" value="InterPro"/>
</dbReference>
<evidence type="ECO:0000256" key="1">
    <source>
        <dbReference type="ARBA" id="ARBA00022801"/>
    </source>
</evidence>
<dbReference type="PROSITE" id="PS00141">
    <property type="entry name" value="ASP_PROTEASE"/>
    <property type="match status" value="1"/>
</dbReference>